<keyword evidence="3 6" id="KW-0812">Transmembrane</keyword>
<sequence>MTEEIVSYGVLSLIPAILAVVLAFWTKNVIISLMASLFVGCLITAGWNPWNAMQVMFSDHLFVDMTGSSNAQTIIMMSFVGGFVALIEATGGAKAFAAAIANKVHRRSTAQTTAWLGGLAIFFSDSGNSLILGPIFRPIFDRLRISRAKLAYILDSTSSPVCILVPITGWGVYIMGIIATEFENLGIQTSDASAFVQAIPYQFYALLALVLVPLIALSKRDFGPMAKFETYVLENGPTAAELEADKSIVQSENANKATAWEMIIPLLVMFVTIFVMFIGWGFPGQNIPGSKIRIALTSGYMLATIVLAIMVIVKKIMTFTEVVDTWVSGIKKMAGILAIIIAAWGVGSVCTALGTSQFVVDCTIGFLSPALVPALLFIIGAVISFATGTSWGTMAILLPLGINMAYGFGVSEAITIAAVLSGSLFGDHCAPISDTTVMSSMAGGCNHIDHVRTQIPYALLAAVASFIAYLIVGVTQMAAGIALPVALAILVVLFLLATKLFGKKIV</sequence>
<feature type="transmembrane region" description="Helical" evidence="6">
    <location>
        <begin position="263"/>
        <end position="282"/>
    </location>
</feature>
<dbReference type="AlphaFoldDB" id="A0A810QDL8"/>
<dbReference type="Proteomes" id="UP000681035">
    <property type="component" value="Chromosome"/>
</dbReference>
<keyword evidence="5 6" id="KW-0472">Membrane</keyword>
<evidence type="ECO:0000256" key="1">
    <source>
        <dbReference type="ARBA" id="ARBA00004651"/>
    </source>
</evidence>
<accession>A0A810QDL8</accession>
<evidence type="ECO:0000256" key="5">
    <source>
        <dbReference type="ARBA" id="ARBA00023136"/>
    </source>
</evidence>
<evidence type="ECO:0000256" key="2">
    <source>
        <dbReference type="ARBA" id="ARBA00022475"/>
    </source>
</evidence>
<name>A0A810QDL8_9FIRM</name>
<dbReference type="Pfam" id="PF03553">
    <property type="entry name" value="Na_H_antiporter"/>
    <property type="match status" value="1"/>
</dbReference>
<reference evidence="8" key="1">
    <citation type="submission" date="2020-09" db="EMBL/GenBank/DDBJ databases">
        <title>New species isolated from human feces.</title>
        <authorList>
            <person name="Kitahara M."/>
            <person name="Shigeno Y."/>
            <person name="Shime M."/>
            <person name="Matsumoto Y."/>
            <person name="Nakamura S."/>
            <person name="Motooka D."/>
            <person name="Fukuoka S."/>
            <person name="Nishikawa H."/>
            <person name="Benno Y."/>
        </authorList>
    </citation>
    <scope>NUCLEOTIDE SEQUENCE</scope>
    <source>
        <strain evidence="8">MM50</strain>
    </source>
</reference>
<keyword evidence="2" id="KW-1003">Cell membrane</keyword>
<feature type="transmembrane region" description="Helical" evidence="6">
    <location>
        <begin position="6"/>
        <end position="25"/>
    </location>
</feature>
<evidence type="ECO:0000313" key="9">
    <source>
        <dbReference type="Proteomes" id="UP000681035"/>
    </source>
</evidence>
<feature type="transmembrane region" description="Helical" evidence="6">
    <location>
        <begin position="457"/>
        <end position="475"/>
    </location>
</feature>
<feature type="transmembrane region" description="Helical" evidence="6">
    <location>
        <begin position="481"/>
        <end position="502"/>
    </location>
</feature>
<keyword evidence="9" id="KW-1185">Reference proteome</keyword>
<evidence type="ECO:0000259" key="7">
    <source>
        <dbReference type="Pfam" id="PF03553"/>
    </source>
</evidence>
<evidence type="ECO:0000256" key="3">
    <source>
        <dbReference type="ARBA" id="ARBA00022692"/>
    </source>
</evidence>
<feature type="transmembrane region" description="Helical" evidence="6">
    <location>
        <begin position="199"/>
        <end position="217"/>
    </location>
</feature>
<evidence type="ECO:0000313" key="8">
    <source>
        <dbReference type="EMBL" id="BCK82673.1"/>
    </source>
</evidence>
<dbReference type="InterPro" id="IPR018461">
    <property type="entry name" value="Na/H_Antiport_NhaC-like_C"/>
</dbReference>
<dbReference type="PANTHER" id="PTHR43478:SF1">
    <property type="entry name" value="NA+_H+ ANTIPORTER NHAC-LIKE C-TERMINAL DOMAIN-CONTAINING PROTEIN"/>
    <property type="match status" value="1"/>
</dbReference>
<feature type="transmembrane region" description="Helical" evidence="6">
    <location>
        <begin position="334"/>
        <end position="354"/>
    </location>
</feature>
<keyword evidence="4 6" id="KW-1133">Transmembrane helix</keyword>
<proteinExistence type="predicted"/>
<feature type="transmembrane region" description="Helical" evidence="6">
    <location>
        <begin position="374"/>
        <end position="398"/>
    </location>
</feature>
<feature type="transmembrane region" description="Helical" evidence="6">
    <location>
        <begin position="30"/>
        <end position="50"/>
    </location>
</feature>
<evidence type="ECO:0000256" key="4">
    <source>
        <dbReference type="ARBA" id="ARBA00022989"/>
    </source>
</evidence>
<dbReference type="EMBL" id="AP023418">
    <property type="protein sequence ID" value="BCK82673.1"/>
    <property type="molecule type" value="Genomic_DNA"/>
</dbReference>
<dbReference type="KEGG" id="vcop:MM50RIKEN_24360"/>
<feature type="transmembrane region" description="Helical" evidence="6">
    <location>
        <begin position="70"/>
        <end position="87"/>
    </location>
</feature>
<protein>
    <submittedName>
        <fullName evidence="8">Sodium/hydrogen exchanger</fullName>
    </submittedName>
</protein>
<feature type="transmembrane region" description="Helical" evidence="6">
    <location>
        <begin position="294"/>
        <end position="313"/>
    </location>
</feature>
<dbReference type="GO" id="GO:0005886">
    <property type="term" value="C:plasma membrane"/>
    <property type="evidence" value="ECO:0007669"/>
    <property type="project" value="UniProtKB-SubCell"/>
</dbReference>
<gene>
    <name evidence="8" type="ORF">MM50RIKEN_24360</name>
</gene>
<comment type="subcellular location">
    <subcellularLocation>
        <location evidence="1">Cell membrane</location>
        <topology evidence="1">Multi-pass membrane protein</topology>
    </subcellularLocation>
</comment>
<feature type="domain" description="Na+/H+ antiporter NhaC-like C-terminal" evidence="7">
    <location>
        <begin position="161"/>
        <end position="474"/>
    </location>
</feature>
<organism evidence="8 9">
    <name type="scientific">Vescimonas coprocola</name>
    <dbReference type="NCBI Taxonomy" id="2714355"/>
    <lineage>
        <taxon>Bacteria</taxon>
        <taxon>Bacillati</taxon>
        <taxon>Bacillota</taxon>
        <taxon>Clostridia</taxon>
        <taxon>Eubacteriales</taxon>
        <taxon>Oscillospiraceae</taxon>
        <taxon>Vescimonas</taxon>
    </lineage>
</organism>
<dbReference type="PANTHER" id="PTHR43478">
    <property type="entry name" value="NA+/H+ ANTIPORTER-RELATED"/>
    <property type="match status" value="1"/>
</dbReference>
<dbReference type="RefSeq" id="WP_213541218.1">
    <property type="nucleotide sequence ID" value="NZ_AP023418.1"/>
</dbReference>
<evidence type="ECO:0000256" key="6">
    <source>
        <dbReference type="SAM" id="Phobius"/>
    </source>
</evidence>
<feature type="transmembrane region" description="Helical" evidence="6">
    <location>
        <begin position="152"/>
        <end position="179"/>
    </location>
</feature>